<evidence type="ECO:0000256" key="1">
    <source>
        <dbReference type="ARBA" id="ARBA00008791"/>
    </source>
</evidence>
<evidence type="ECO:0000256" key="3">
    <source>
        <dbReference type="ARBA" id="ARBA00022840"/>
    </source>
</evidence>
<dbReference type="Pfam" id="PF00582">
    <property type="entry name" value="Usp"/>
    <property type="match status" value="1"/>
</dbReference>
<dbReference type="CDD" id="cd00293">
    <property type="entry name" value="USP-like"/>
    <property type="match status" value="1"/>
</dbReference>
<dbReference type="EMBL" id="JBHSCX010000021">
    <property type="protein sequence ID" value="MFC4363854.1"/>
    <property type="molecule type" value="Genomic_DNA"/>
</dbReference>
<dbReference type="InterPro" id="IPR006016">
    <property type="entry name" value="UspA"/>
</dbReference>
<keyword evidence="3" id="KW-0067">ATP-binding</keyword>
<proteinExistence type="inferred from homology"/>
<dbReference type="RefSeq" id="WP_290263232.1">
    <property type="nucleotide sequence ID" value="NZ_JAUFQG010000004.1"/>
</dbReference>
<reference evidence="6" key="1">
    <citation type="journal article" date="2019" name="Int. J. Syst. Evol. Microbiol.">
        <title>The Global Catalogue of Microorganisms (GCM) 10K type strain sequencing project: providing services to taxonomists for standard genome sequencing and annotation.</title>
        <authorList>
            <consortium name="The Broad Institute Genomics Platform"/>
            <consortium name="The Broad Institute Genome Sequencing Center for Infectious Disease"/>
            <person name="Wu L."/>
            <person name="Ma J."/>
        </authorList>
    </citation>
    <scope>NUCLEOTIDE SEQUENCE [LARGE SCALE GENOMIC DNA]</scope>
    <source>
        <strain evidence="6">CECT 8570</strain>
    </source>
</reference>
<keyword evidence="6" id="KW-1185">Reference proteome</keyword>
<keyword evidence="2" id="KW-0547">Nucleotide-binding</keyword>
<evidence type="ECO:0000313" key="6">
    <source>
        <dbReference type="Proteomes" id="UP001595840"/>
    </source>
</evidence>
<dbReference type="PANTHER" id="PTHR46268:SF27">
    <property type="entry name" value="UNIVERSAL STRESS PROTEIN RV2623"/>
    <property type="match status" value="1"/>
</dbReference>
<feature type="domain" description="UspA" evidence="4">
    <location>
        <begin position="1"/>
        <end position="154"/>
    </location>
</feature>
<comment type="caution">
    <text evidence="5">The sequence shown here is derived from an EMBL/GenBank/DDBJ whole genome shotgun (WGS) entry which is preliminary data.</text>
</comment>
<dbReference type="PANTHER" id="PTHR46268">
    <property type="entry name" value="STRESS RESPONSE PROTEIN NHAX"/>
    <property type="match status" value="1"/>
</dbReference>
<name>A0ABV8V8M6_9GAMM</name>
<dbReference type="Gene3D" id="3.40.50.620">
    <property type="entry name" value="HUPs"/>
    <property type="match status" value="1"/>
</dbReference>
<evidence type="ECO:0000259" key="4">
    <source>
        <dbReference type="Pfam" id="PF00582"/>
    </source>
</evidence>
<gene>
    <name evidence="5" type="ORF">ACFOX3_16170</name>
</gene>
<dbReference type="InterPro" id="IPR014729">
    <property type="entry name" value="Rossmann-like_a/b/a_fold"/>
</dbReference>
<comment type="similarity">
    <text evidence="1">Belongs to the universal stress protein A family.</text>
</comment>
<dbReference type="PRINTS" id="PR01438">
    <property type="entry name" value="UNVRSLSTRESS"/>
</dbReference>
<sequence length="173" mass="18582">MIEKIVCGTDLGPHASYLIYHAVYLARQCGAKVEVVHAVEPLGSFAKAVFKTYSGADNQQAHQAIDKILASIKDQVIESLADEYMSGLDDLSTICDVVVDQGMPAEVILRHAKESQADLIVIGGQSTRGEGIALLGSVAAKILQLSKVPVLTIPLAHKVTMEESREDSQLGLW</sequence>
<dbReference type="Proteomes" id="UP001595840">
    <property type="component" value="Unassembled WGS sequence"/>
</dbReference>
<dbReference type="InterPro" id="IPR006015">
    <property type="entry name" value="Universal_stress_UspA"/>
</dbReference>
<dbReference type="SUPFAM" id="SSF52402">
    <property type="entry name" value="Adenine nucleotide alpha hydrolases-like"/>
    <property type="match status" value="1"/>
</dbReference>
<evidence type="ECO:0000256" key="2">
    <source>
        <dbReference type="ARBA" id="ARBA00022741"/>
    </source>
</evidence>
<protein>
    <submittedName>
        <fullName evidence="5">Universal stress protein</fullName>
    </submittedName>
</protein>
<organism evidence="5 6">
    <name type="scientific">Simiduia curdlanivorans</name>
    <dbReference type="NCBI Taxonomy" id="1492769"/>
    <lineage>
        <taxon>Bacteria</taxon>
        <taxon>Pseudomonadati</taxon>
        <taxon>Pseudomonadota</taxon>
        <taxon>Gammaproteobacteria</taxon>
        <taxon>Cellvibrionales</taxon>
        <taxon>Cellvibrionaceae</taxon>
        <taxon>Simiduia</taxon>
    </lineage>
</organism>
<accession>A0ABV8V8M6</accession>
<evidence type="ECO:0000313" key="5">
    <source>
        <dbReference type="EMBL" id="MFC4363854.1"/>
    </source>
</evidence>